<evidence type="ECO:0000256" key="5">
    <source>
        <dbReference type="ARBA" id="ARBA00038359"/>
    </source>
</evidence>
<feature type="domain" description="Rhodopsin" evidence="8">
    <location>
        <begin position="43"/>
        <end position="284"/>
    </location>
</feature>
<dbReference type="OrthoDB" id="5329176at2759"/>
<feature type="transmembrane region" description="Helical" evidence="7">
    <location>
        <begin position="140"/>
        <end position="161"/>
    </location>
</feature>
<dbReference type="InterPro" id="IPR049326">
    <property type="entry name" value="Rhodopsin_dom_fungi"/>
</dbReference>
<dbReference type="PANTHER" id="PTHR33048:SF129">
    <property type="entry name" value="INTEGRAL MEMBRANE PROTEIN-RELATED"/>
    <property type="match status" value="1"/>
</dbReference>
<dbReference type="STRING" id="1745343.A0A2J6Q7M6"/>
<evidence type="ECO:0000259" key="8">
    <source>
        <dbReference type="Pfam" id="PF20684"/>
    </source>
</evidence>
<gene>
    <name evidence="9" type="ORF">NA56DRAFT_688377</name>
</gene>
<dbReference type="Pfam" id="PF20684">
    <property type="entry name" value="Fung_rhodopsin"/>
    <property type="match status" value="1"/>
</dbReference>
<reference evidence="9 10" key="1">
    <citation type="submission" date="2016-05" db="EMBL/GenBank/DDBJ databases">
        <title>A degradative enzymes factory behind the ericoid mycorrhizal symbiosis.</title>
        <authorList>
            <consortium name="DOE Joint Genome Institute"/>
            <person name="Martino E."/>
            <person name="Morin E."/>
            <person name="Grelet G."/>
            <person name="Kuo A."/>
            <person name="Kohler A."/>
            <person name="Daghino S."/>
            <person name="Barry K."/>
            <person name="Choi C."/>
            <person name="Cichocki N."/>
            <person name="Clum A."/>
            <person name="Copeland A."/>
            <person name="Hainaut M."/>
            <person name="Haridas S."/>
            <person name="Labutti K."/>
            <person name="Lindquist E."/>
            <person name="Lipzen A."/>
            <person name="Khouja H.-R."/>
            <person name="Murat C."/>
            <person name="Ohm R."/>
            <person name="Olson A."/>
            <person name="Spatafora J."/>
            <person name="Veneault-Fourrey C."/>
            <person name="Henrissat B."/>
            <person name="Grigoriev I."/>
            <person name="Martin F."/>
            <person name="Perotto S."/>
        </authorList>
    </citation>
    <scope>NUCLEOTIDE SEQUENCE [LARGE SCALE GENOMIC DNA]</scope>
    <source>
        <strain evidence="9 10">UAMH 7357</strain>
    </source>
</reference>
<dbReference type="GO" id="GO:0016020">
    <property type="term" value="C:membrane"/>
    <property type="evidence" value="ECO:0007669"/>
    <property type="project" value="UniProtKB-SubCell"/>
</dbReference>
<feature type="transmembrane region" description="Helical" evidence="7">
    <location>
        <begin position="257"/>
        <end position="277"/>
    </location>
</feature>
<evidence type="ECO:0000256" key="7">
    <source>
        <dbReference type="SAM" id="Phobius"/>
    </source>
</evidence>
<keyword evidence="3 7" id="KW-1133">Transmembrane helix</keyword>
<sequence length="390" mass="44334">MYLSLKNLESWPTPNYANPETRGPGVIYINSILYPLVVAVVGIRTYTRVFISRSFGLDDTFILLAMLPTTTFVVMMLIAQLREEWNRHEWDLEPTTIGISLKFSLSCQIIFAVASTCTRLSMLFLTRRILSKGNPKLEKIILFAIAFMTTDCIIFIVVAIFQCRPISAYWTLSFVPQRCLDQKIHLLVQGVMNTIYDFCVVLIPIPVVLRLNLALRQRIVVALLFSAGFCVCVAGTARTYFMYRCTNGYHDITWDGYPVWIAAAIELYVGIVCASFPPTKHFFVRYMPKLLGNSQYLRANSTRDQFPQPGSGGSGNFITVSHTITVRSHERVGSGIEFEECSARDSKEEKMDQFHEEREKSQDWSWINLPSSTRTSVGHVVPQDSRTEEV</sequence>
<evidence type="ECO:0000313" key="10">
    <source>
        <dbReference type="Proteomes" id="UP000235672"/>
    </source>
</evidence>
<keyword evidence="2 7" id="KW-0812">Transmembrane</keyword>
<keyword evidence="4 7" id="KW-0472">Membrane</keyword>
<proteinExistence type="inferred from homology"/>
<comment type="subcellular location">
    <subcellularLocation>
        <location evidence="1">Membrane</location>
        <topology evidence="1">Multi-pass membrane protein</topology>
    </subcellularLocation>
</comment>
<feature type="transmembrane region" description="Helical" evidence="7">
    <location>
        <begin position="195"/>
        <end position="213"/>
    </location>
</feature>
<feature type="transmembrane region" description="Helical" evidence="7">
    <location>
        <begin position="99"/>
        <end position="120"/>
    </location>
</feature>
<evidence type="ECO:0000256" key="3">
    <source>
        <dbReference type="ARBA" id="ARBA00022989"/>
    </source>
</evidence>
<keyword evidence="10" id="KW-1185">Reference proteome</keyword>
<evidence type="ECO:0000313" key="9">
    <source>
        <dbReference type="EMBL" id="PMD22279.1"/>
    </source>
</evidence>
<feature type="transmembrane region" description="Helical" evidence="7">
    <location>
        <begin position="59"/>
        <end position="79"/>
    </location>
</feature>
<dbReference type="Proteomes" id="UP000235672">
    <property type="component" value="Unassembled WGS sequence"/>
</dbReference>
<feature type="region of interest" description="Disordered" evidence="6">
    <location>
        <begin position="343"/>
        <end position="390"/>
    </location>
</feature>
<feature type="transmembrane region" description="Helical" evidence="7">
    <location>
        <begin position="26"/>
        <end position="47"/>
    </location>
</feature>
<accession>A0A2J6Q7M6</accession>
<evidence type="ECO:0000256" key="4">
    <source>
        <dbReference type="ARBA" id="ARBA00023136"/>
    </source>
</evidence>
<organism evidence="9 10">
    <name type="scientific">Hyaloscypha hepaticicola</name>
    <dbReference type="NCBI Taxonomy" id="2082293"/>
    <lineage>
        <taxon>Eukaryota</taxon>
        <taxon>Fungi</taxon>
        <taxon>Dikarya</taxon>
        <taxon>Ascomycota</taxon>
        <taxon>Pezizomycotina</taxon>
        <taxon>Leotiomycetes</taxon>
        <taxon>Helotiales</taxon>
        <taxon>Hyaloscyphaceae</taxon>
        <taxon>Hyaloscypha</taxon>
    </lineage>
</organism>
<protein>
    <recommendedName>
        <fullName evidence="8">Rhodopsin domain-containing protein</fullName>
    </recommendedName>
</protein>
<evidence type="ECO:0000256" key="1">
    <source>
        <dbReference type="ARBA" id="ARBA00004141"/>
    </source>
</evidence>
<feature type="transmembrane region" description="Helical" evidence="7">
    <location>
        <begin position="220"/>
        <end position="237"/>
    </location>
</feature>
<comment type="similarity">
    <text evidence="5">Belongs to the SAT4 family.</text>
</comment>
<feature type="compositionally biased region" description="Polar residues" evidence="6">
    <location>
        <begin position="363"/>
        <end position="376"/>
    </location>
</feature>
<dbReference type="PANTHER" id="PTHR33048">
    <property type="entry name" value="PTH11-LIKE INTEGRAL MEMBRANE PROTEIN (AFU_ORTHOLOGUE AFUA_5G11245)"/>
    <property type="match status" value="1"/>
</dbReference>
<evidence type="ECO:0000256" key="2">
    <source>
        <dbReference type="ARBA" id="ARBA00022692"/>
    </source>
</evidence>
<dbReference type="AlphaFoldDB" id="A0A2J6Q7M6"/>
<name>A0A2J6Q7M6_9HELO</name>
<dbReference type="InterPro" id="IPR052337">
    <property type="entry name" value="SAT4-like"/>
</dbReference>
<evidence type="ECO:0000256" key="6">
    <source>
        <dbReference type="SAM" id="MobiDB-lite"/>
    </source>
</evidence>
<feature type="compositionally biased region" description="Basic and acidic residues" evidence="6">
    <location>
        <begin position="343"/>
        <end position="362"/>
    </location>
</feature>
<dbReference type="EMBL" id="KZ613478">
    <property type="protein sequence ID" value="PMD22279.1"/>
    <property type="molecule type" value="Genomic_DNA"/>
</dbReference>